<dbReference type="AlphaFoldDB" id="A0A1H2Q0X2"/>
<evidence type="ECO:0000313" key="2">
    <source>
        <dbReference type="EMBL" id="SDW00690.1"/>
    </source>
</evidence>
<accession>A0A1H2Q0X2</accession>
<dbReference type="STRING" id="229203.SAMN05444338_10151"/>
<feature type="domain" description="Outer membrane protein beta-barrel" evidence="1">
    <location>
        <begin position="23"/>
        <end position="209"/>
    </location>
</feature>
<dbReference type="EMBL" id="FNMV01000001">
    <property type="protein sequence ID" value="SDW00690.1"/>
    <property type="molecule type" value="Genomic_DNA"/>
</dbReference>
<keyword evidence="3" id="KW-1185">Reference proteome</keyword>
<dbReference type="Proteomes" id="UP000198569">
    <property type="component" value="Unassembled WGS sequence"/>
</dbReference>
<gene>
    <name evidence="2" type="ORF">SAMN05444338_10151</name>
</gene>
<dbReference type="Pfam" id="PF13568">
    <property type="entry name" value="OMP_b-brl_2"/>
    <property type="match status" value="1"/>
</dbReference>
<reference evidence="3" key="1">
    <citation type="submission" date="2016-10" db="EMBL/GenBank/DDBJ databases">
        <authorList>
            <person name="Varghese N."/>
            <person name="Submissions S."/>
        </authorList>
    </citation>
    <scope>NUCLEOTIDE SEQUENCE [LARGE SCALE GENOMIC DNA]</scope>
    <source>
        <strain evidence="3">DSM 15718</strain>
    </source>
</reference>
<sequence>MRLFLSCFLLMSVFNGFSQETETIEEGEKVKIDSLYREDQFYFGFTYNALQQKPAGLSQDKFSIGLSAGFLRDMPINDDRTIAIASGVGFTYNNYNQNLFISESGEMPVYSIIDSETDYSKNKFAQLLVDVPIEFRWRTSTYESHKFWRIYGGLKFSYLLYNKSVYSDSDSKIVVLNNKDFNKLLYGLYVSAGYNTINVYAHYGLNSLFKSANIEGESIDMKSLNIGVIFYIL</sequence>
<evidence type="ECO:0000259" key="1">
    <source>
        <dbReference type="Pfam" id="PF13568"/>
    </source>
</evidence>
<proteinExistence type="predicted"/>
<organism evidence="2 3">
    <name type="scientific">Flavobacterium degerlachei</name>
    <dbReference type="NCBI Taxonomy" id="229203"/>
    <lineage>
        <taxon>Bacteria</taxon>
        <taxon>Pseudomonadati</taxon>
        <taxon>Bacteroidota</taxon>
        <taxon>Flavobacteriia</taxon>
        <taxon>Flavobacteriales</taxon>
        <taxon>Flavobacteriaceae</taxon>
        <taxon>Flavobacterium</taxon>
    </lineage>
</organism>
<name>A0A1H2Q0X2_9FLAO</name>
<evidence type="ECO:0000313" key="3">
    <source>
        <dbReference type="Proteomes" id="UP000198569"/>
    </source>
</evidence>
<protein>
    <submittedName>
        <fullName evidence="2">Outer membrane protein beta-barrel domain-containing protein</fullName>
    </submittedName>
</protein>
<dbReference type="InterPro" id="IPR025665">
    <property type="entry name" value="Beta-barrel_OMP_2"/>
</dbReference>